<evidence type="ECO:0000259" key="2">
    <source>
        <dbReference type="SMART" id="SM00382"/>
    </source>
</evidence>
<feature type="domain" description="AAA+ ATPase" evidence="2">
    <location>
        <begin position="98"/>
        <end position="355"/>
    </location>
</feature>
<dbReference type="RefSeq" id="WP_121392849.1">
    <property type="nucleotide sequence ID" value="NZ_RCDD01000003.1"/>
</dbReference>
<dbReference type="EMBL" id="RCDD01000003">
    <property type="protein sequence ID" value="RLK58433.1"/>
    <property type="molecule type" value="Genomic_DNA"/>
</dbReference>
<reference evidence="3 4" key="1">
    <citation type="submission" date="2018-10" db="EMBL/GenBank/DDBJ databases">
        <title>Genomic Encyclopedia of Archaeal and Bacterial Type Strains, Phase II (KMG-II): from individual species to whole genera.</title>
        <authorList>
            <person name="Goeker M."/>
        </authorList>
    </citation>
    <scope>NUCLEOTIDE SEQUENCE [LARGE SCALE GENOMIC DNA]</scope>
    <source>
        <strain evidence="3 4">DSM 45657</strain>
    </source>
</reference>
<accession>A0A421B2D5</accession>
<dbReference type="InterPro" id="IPR008868">
    <property type="entry name" value="TniB"/>
</dbReference>
<dbReference type="SMART" id="SM00382">
    <property type="entry name" value="AAA"/>
    <property type="match status" value="1"/>
</dbReference>
<dbReference type="Proteomes" id="UP000282454">
    <property type="component" value="Unassembled WGS sequence"/>
</dbReference>
<proteinExistence type="predicted"/>
<sequence length="356" mass="38631">MAVTTRPINRTSAPAEDHLAPDEPATTVRGWRRFVSHQSEPPAAPTPEELAGVSPRARADQARKDYHSDLPLAATPTMRKLMTTGRLLIQLNRGQISARRGIILSGASGTGKTTALTQLGRTHERAVRKRHGTAGDGRIPVAYVTVPTAATPKILAVEFARFYGLDLGARATMPDIVNTVCAVAARTHLELVLVDEIHNIALGTRTGAEVADQLKYFAERLPATFAYAGIEVQERGLFAGPRGRQIAGRFTLIDSPPFDHGTAEQRTAWRALIATLEQSLRLREHQPGTLVDLAEYLYQRTGGMIGSLSQLIRGAAVIAIDEHTEAITPELLDLIPLDHAATHTAPTRRRTGRGTR</sequence>
<evidence type="ECO:0000313" key="4">
    <source>
        <dbReference type="Proteomes" id="UP000282454"/>
    </source>
</evidence>
<dbReference type="OrthoDB" id="4578613at2"/>
<dbReference type="SUPFAM" id="SSF52540">
    <property type="entry name" value="P-loop containing nucleoside triphosphate hydrolases"/>
    <property type="match status" value="1"/>
</dbReference>
<gene>
    <name evidence="3" type="ORF">CLV68_4535</name>
</gene>
<dbReference type="InterPro" id="IPR027417">
    <property type="entry name" value="P-loop_NTPase"/>
</dbReference>
<evidence type="ECO:0000256" key="1">
    <source>
        <dbReference type="SAM" id="MobiDB-lite"/>
    </source>
</evidence>
<feature type="compositionally biased region" description="Polar residues" evidence="1">
    <location>
        <begin position="1"/>
        <end position="12"/>
    </location>
</feature>
<keyword evidence="4" id="KW-1185">Reference proteome</keyword>
<protein>
    <submittedName>
        <fullName evidence="3">TniB protein</fullName>
    </submittedName>
</protein>
<dbReference type="Pfam" id="PF05621">
    <property type="entry name" value="TniB"/>
    <property type="match status" value="1"/>
</dbReference>
<evidence type="ECO:0000313" key="3">
    <source>
        <dbReference type="EMBL" id="RLK58433.1"/>
    </source>
</evidence>
<organism evidence="3 4">
    <name type="scientific">Actinokineospora cianjurensis</name>
    <dbReference type="NCBI Taxonomy" id="585224"/>
    <lineage>
        <taxon>Bacteria</taxon>
        <taxon>Bacillati</taxon>
        <taxon>Actinomycetota</taxon>
        <taxon>Actinomycetes</taxon>
        <taxon>Pseudonocardiales</taxon>
        <taxon>Pseudonocardiaceae</taxon>
        <taxon>Actinokineospora</taxon>
    </lineage>
</organism>
<dbReference type="Gene3D" id="3.40.50.300">
    <property type="entry name" value="P-loop containing nucleotide triphosphate hydrolases"/>
    <property type="match status" value="1"/>
</dbReference>
<dbReference type="GO" id="GO:0016887">
    <property type="term" value="F:ATP hydrolysis activity"/>
    <property type="evidence" value="ECO:0007669"/>
    <property type="project" value="InterPro"/>
</dbReference>
<dbReference type="InterPro" id="IPR003593">
    <property type="entry name" value="AAA+_ATPase"/>
</dbReference>
<feature type="compositionally biased region" description="Basic and acidic residues" evidence="1">
    <location>
        <begin position="57"/>
        <end position="66"/>
    </location>
</feature>
<name>A0A421B2D5_9PSEU</name>
<dbReference type="AlphaFoldDB" id="A0A421B2D5"/>
<comment type="caution">
    <text evidence="3">The sequence shown here is derived from an EMBL/GenBank/DDBJ whole genome shotgun (WGS) entry which is preliminary data.</text>
</comment>
<feature type="region of interest" description="Disordered" evidence="1">
    <location>
        <begin position="1"/>
        <end position="66"/>
    </location>
</feature>